<dbReference type="EMBL" id="JAVRRR010000828">
    <property type="protein sequence ID" value="KAK5140333.1"/>
    <property type="molecule type" value="Genomic_DNA"/>
</dbReference>
<proteinExistence type="predicted"/>
<dbReference type="PANTHER" id="PTHR13847:SF129">
    <property type="entry name" value="FAD DEPENDENT OXIDOREDUCTASE"/>
    <property type="match status" value="1"/>
</dbReference>
<comment type="caution">
    <text evidence="3">The sequence shown here is derived from an EMBL/GenBank/DDBJ whole genome shotgun (WGS) entry which is preliminary data.</text>
</comment>
<accession>A0ABR0KXS3</accession>
<dbReference type="PANTHER" id="PTHR13847">
    <property type="entry name" value="SARCOSINE DEHYDROGENASE-RELATED"/>
    <property type="match status" value="1"/>
</dbReference>
<gene>
    <name evidence="3" type="ORF">LTR32_006834</name>
</gene>
<organism evidence="3 4">
    <name type="scientific">Rachicladosporium monterosium</name>
    <dbReference type="NCBI Taxonomy" id="1507873"/>
    <lineage>
        <taxon>Eukaryota</taxon>
        <taxon>Fungi</taxon>
        <taxon>Dikarya</taxon>
        <taxon>Ascomycota</taxon>
        <taxon>Pezizomycotina</taxon>
        <taxon>Dothideomycetes</taxon>
        <taxon>Dothideomycetidae</taxon>
        <taxon>Cladosporiales</taxon>
        <taxon>Cladosporiaceae</taxon>
        <taxon>Rachicladosporium</taxon>
    </lineage>
</organism>
<evidence type="ECO:0000313" key="4">
    <source>
        <dbReference type="Proteomes" id="UP001308179"/>
    </source>
</evidence>
<dbReference type="InterPro" id="IPR036188">
    <property type="entry name" value="FAD/NAD-bd_sf"/>
</dbReference>
<evidence type="ECO:0000313" key="3">
    <source>
        <dbReference type="EMBL" id="KAK5140333.1"/>
    </source>
</evidence>
<dbReference type="Pfam" id="PF01266">
    <property type="entry name" value="DAO"/>
    <property type="match status" value="1"/>
</dbReference>
<feature type="region of interest" description="Disordered" evidence="1">
    <location>
        <begin position="472"/>
        <end position="501"/>
    </location>
</feature>
<dbReference type="SUPFAM" id="SSF51905">
    <property type="entry name" value="FAD/NAD(P)-binding domain"/>
    <property type="match status" value="1"/>
</dbReference>
<protein>
    <recommendedName>
        <fullName evidence="2">FAD dependent oxidoreductase domain-containing protein</fullName>
    </recommendedName>
</protein>
<feature type="domain" description="FAD dependent oxidoreductase" evidence="2">
    <location>
        <begin position="49"/>
        <end position="424"/>
    </location>
</feature>
<dbReference type="Proteomes" id="UP001308179">
    <property type="component" value="Unassembled WGS sequence"/>
</dbReference>
<sequence>MSRQHPALPHQGSAAGLPCERSSTSFWHSQPLPLLLAHRSTRNLPQTADVVIIGSGITGASVAHHLLAGRNGSRNNDHGLNVVMLEAREACWGATGRNGGHCQPLLFECPNDPSIGHFELANFHALQKLIMDENIDCEFVAQPGVRAIYSRHHLEEAEMALNIMRTTAPDLHKMIRLITSRKSLARYRIPSAKGALITDTAARMWPYKFVAHILSSLLTATDLKGTFNLQTLTPATSLSASPDSSGWVVHTPRGTIHTQKVVLATNAYTSHLLPTFADLIVPCRGQMSALLPLPSVRDDNRLQTSLGFLGDGLDDYLIQRPNERGGHLMFGGGRQHSPSIGVTDDSVVDWQTASYLRKRLVDALSLPRLEANSQRRTNGPASWASLVTSGLGALLYDQRPGLYVSAGYTGHGMPNTWLCGKAVALMVQKTIEFPNDPDWAVEMAAAEVGLPTSYRLTAERMARALQAEIVEKKDRTEMDRREAKDRDVGTVMSDRPPSGYA</sequence>
<reference evidence="3 4" key="1">
    <citation type="submission" date="2023-08" db="EMBL/GenBank/DDBJ databases">
        <title>Black Yeasts Isolated from many extreme environments.</title>
        <authorList>
            <person name="Coleine C."/>
            <person name="Stajich J.E."/>
            <person name="Selbmann L."/>
        </authorList>
    </citation>
    <scope>NUCLEOTIDE SEQUENCE [LARGE SCALE GENOMIC DNA]</scope>
    <source>
        <strain evidence="3 4">CCFEE 5386</strain>
    </source>
</reference>
<name>A0ABR0KXS3_9PEZI</name>
<evidence type="ECO:0000256" key="1">
    <source>
        <dbReference type="SAM" id="MobiDB-lite"/>
    </source>
</evidence>
<dbReference type="InterPro" id="IPR006076">
    <property type="entry name" value="FAD-dep_OxRdtase"/>
</dbReference>
<dbReference type="Gene3D" id="3.30.9.10">
    <property type="entry name" value="D-Amino Acid Oxidase, subunit A, domain 2"/>
    <property type="match status" value="1"/>
</dbReference>
<dbReference type="Gene3D" id="3.50.50.60">
    <property type="entry name" value="FAD/NAD(P)-binding domain"/>
    <property type="match status" value="1"/>
</dbReference>
<keyword evidence="4" id="KW-1185">Reference proteome</keyword>
<evidence type="ECO:0000259" key="2">
    <source>
        <dbReference type="Pfam" id="PF01266"/>
    </source>
</evidence>
<feature type="compositionally biased region" description="Basic and acidic residues" evidence="1">
    <location>
        <begin position="472"/>
        <end position="488"/>
    </location>
</feature>
<feature type="region of interest" description="Disordered" evidence="1">
    <location>
        <begin position="1"/>
        <end position="20"/>
    </location>
</feature>